<dbReference type="SMART" id="SM00028">
    <property type="entry name" value="TPR"/>
    <property type="match status" value="7"/>
</dbReference>
<dbReference type="SUPFAM" id="SSF46565">
    <property type="entry name" value="Chaperone J-domain"/>
    <property type="match status" value="1"/>
</dbReference>
<organism evidence="4 5">
    <name type="scientific">Microbulbifer okhotskensis</name>
    <dbReference type="NCBI Taxonomy" id="2926617"/>
    <lineage>
        <taxon>Bacteria</taxon>
        <taxon>Pseudomonadati</taxon>
        <taxon>Pseudomonadota</taxon>
        <taxon>Gammaproteobacteria</taxon>
        <taxon>Cellvibrionales</taxon>
        <taxon>Microbulbiferaceae</taxon>
        <taxon>Microbulbifer</taxon>
    </lineage>
</organism>
<dbReference type="PANTHER" id="PTHR12558">
    <property type="entry name" value="CELL DIVISION CYCLE 16,23,27"/>
    <property type="match status" value="1"/>
</dbReference>
<name>A0A9X2J6S6_9GAMM</name>
<evidence type="ECO:0000313" key="4">
    <source>
        <dbReference type="EMBL" id="MCO1333796.1"/>
    </source>
</evidence>
<dbReference type="CDD" id="cd06257">
    <property type="entry name" value="DnaJ"/>
    <property type="match status" value="1"/>
</dbReference>
<feature type="region of interest" description="Disordered" evidence="2">
    <location>
        <begin position="55"/>
        <end position="85"/>
    </location>
</feature>
<keyword evidence="1" id="KW-0143">Chaperone</keyword>
<dbReference type="SUPFAM" id="SSF48452">
    <property type="entry name" value="TPR-like"/>
    <property type="match status" value="2"/>
</dbReference>
<dbReference type="RefSeq" id="WP_252465243.1">
    <property type="nucleotide sequence ID" value="NZ_JALBWM010000015.1"/>
</dbReference>
<dbReference type="EMBL" id="JALBWM010000015">
    <property type="protein sequence ID" value="MCO1333796.1"/>
    <property type="molecule type" value="Genomic_DNA"/>
</dbReference>
<dbReference type="InterPro" id="IPR019734">
    <property type="entry name" value="TPR_rpt"/>
</dbReference>
<dbReference type="InterPro" id="IPR011990">
    <property type="entry name" value="TPR-like_helical_dom_sf"/>
</dbReference>
<evidence type="ECO:0000313" key="5">
    <source>
        <dbReference type="Proteomes" id="UP001139028"/>
    </source>
</evidence>
<proteinExistence type="predicted"/>
<dbReference type="SMART" id="SM00271">
    <property type="entry name" value="DnaJ"/>
    <property type="match status" value="1"/>
</dbReference>
<sequence>MTCWDIIGISPTVDKKAIKRAYASKLKKHRPDEDPEGFKQLRLAYEEALEEAKFYHPTQEQSPPQPSPVPAAENTTAQAAPHTQREIIDSDRVSCEQAVTELQQAVVELYEDFNARIQLGNWQAIFDQSKTWDMEVLQHIALGLLQFIGRNPFIPSEVISYLENQFAWEENHSWLQQYFEEDFLRYVLNRVIVCRWGLSYRDIRFPENSDLETVETYLRQRELLTYLLDAPEDDERDALLSALQGHNVQDPELYRLLSSLYLNEGDIARALQYSEQLNNTFSGNIDGHLRSANLYYRQGYFSAACSAYESALAVDEEHPLALKGLAACYLQRYDLFASKHLYEQALVQVPFDMEARIQLVQINQKIIQQGLEHLEKHPKDTREQRYVAEGYLETGAYHEAIQFLLPLTKSGFFSKADRDGEFHYLLGLAYEAIDQPEAAENAFNRSLNLAVMSGGNGYEALVKLGETAHANSKFKWAEKMLLQARHFNPESSKVLRLLAGSQFGLEKIDEALENINHAIRINSEEHHSYTIRAIIFMATENYAAEAADLKQVLEYCPTCCRHWHKLGLCLLKLQQPDEAMTAFENATLYNTARQDSALQWIQLALGTGNRDRAQLALEALERAEADPAQITIFKETIERMSSEVANEPNA</sequence>
<evidence type="ECO:0000256" key="1">
    <source>
        <dbReference type="ARBA" id="ARBA00023186"/>
    </source>
</evidence>
<dbReference type="PANTHER" id="PTHR12558:SF13">
    <property type="entry name" value="CELL DIVISION CYCLE PROTEIN 27 HOMOLOG"/>
    <property type="match status" value="1"/>
</dbReference>
<keyword evidence="5" id="KW-1185">Reference proteome</keyword>
<accession>A0A9X2J6S6</accession>
<dbReference type="Gene3D" id="1.10.287.110">
    <property type="entry name" value="DnaJ domain"/>
    <property type="match status" value="1"/>
</dbReference>
<gene>
    <name evidence="4" type="ORF">MO867_05525</name>
</gene>
<dbReference type="Proteomes" id="UP001139028">
    <property type="component" value="Unassembled WGS sequence"/>
</dbReference>
<evidence type="ECO:0000256" key="2">
    <source>
        <dbReference type="SAM" id="MobiDB-lite"/>
    </source>
</evidence>
<dbReference type="Pfam" id="PF13181">
    <property type="entry name" value="TPR_8"/>
    <property type="match status" value="2"/>
</dbReference>
<evidence type="ECO:0000259" key="3">
    <source>
        <dbReference type="PROSITE" id="PS50076"/>
    </source>
</evidence>
<feature type="domain" description="J" evidence="3">
    <location>
        <begin position="2"/>
        <end position="53"/>
    </location>
</feature>
<dbReference type="Pfam" id="PF13432">
    <property type="entry name" value="TPR_16"/>
    <property type="match status" value="1"/>
</dbReference>
<comment type="caution">
    <text evidence="4">The sequence shown here is derived from an EMBL/GenBank/DDBJ whole genome shotgun (WGS) entry which is preliminary data.</text>
</comment>
<dbReference type="Gene3D" id="1.25.40.10">
    <property type="entry name" value="Tetratricopeptide repeat domain"/>
    <property type="match status" value="2"/>
</dbReference>
<dbReference type="AlphaFoldDB" id="A0A9X2J6S6"/>
<reference evidence="4" key="1">
    <citation type="journal article" date="2022" name="Arch. Microbiol.">
        <title>Microbulbifer okhotskensis sp. nov., isolated from a deep bottom sediment of the Okhotsk Sea.</title>
        <authorList>
            <person name="Romanenko L."/>
            <person name="Kurilenko V."/>
            <person name="Otstavnykh N."/>
            <person name="Velansky P."/>
            <person name="Isaeva M."/>
            <person name="Mikhailov V."/>
        </authorList>
    </citation>
    <scope>NUCLEOTIDE SEQUENCE</scope>
    <source>
        <strain evidence="4">OS29</strain>
    </source>
</reference>
<dbReference type="InterPro" id="IPR036869">
    <property type="entry name" value="J_dom_sf"/>
</dbReference>
<protein>
    <submittedName>
        <fullName evidence="4">Tetratricopeptide repeat protein</fullName>
    </submittedName>
</protein>
<dbReference type="InterPro" id="IPR001623">
    <property type="entry name" value="DnaJ_domain"/>
</dbReference>
<dbReference type="PROSITE" id="PS50076">
    <property type="entry name" value="DNAJ_2"/>
    <property type="match status" value="1"/>
</dbReference>